<dbReference type="InterPro" id="IPR036249">
    <property type="entry name" value="Thioredoxin-like_sf"/>
</dbReference>
<feature type="active site" description="Nucleophile" evidence="9">
    <location>
        <position position="33"/>
    </location>
</feature>
<dbReference type="PANTHER" id="PTHR45663">
    <property type="entry name" value="GEO12009P1"/>
    <property type="match status" value="1"/>
</dbReference>
<keyword evidence="4" id="KW-0249">Electron transport</keyword>
<dbReference type="InterPro" id="IPR005746">
    <property type="entry name" value="Thioredoxin"/>
</dbReference>
<dbReference type="PANTHER" id="PTHR45663:SF11">
    <property type="entry name" value="GEO12009P1"/>
    <property type="match status" value="1"/>
</dbReference>
<dbReference type="Proteomes" id="UP000077317">
    <property type="component" value="Chromosome"/>
</dbReference>
<evidence type="ECO:0000256" key="1">
    <source>
        <dbReference type="ARBA" id="ARBA00008987"/>
    </source>
</evidence>
<dbReference type="Pfam" id="PF00085">
    <property type="entry name" value="Thioredoxin"/>
    <property type="match status" value="1"/>
</dbReference>
<comment type="similarity">
    <text evidence="1 8">Belongs to the thioredoxin family.</text>
</comment>
<dbReference type="PRINTS" id="PR00421">
    <property type="entry name" value="THIOREDOXIN"/>
</dbReference>
<evidence type="ECO:0000256" key="8">
    <source>
        <dbReference type="PIRNR" id="PIRNR000077"/>
    </source>
</evidence>
<feature type="site" description="Contributes to redox potential value" evidence="9">
    <location>
        <position position="31"/>
    </location>
</feature>
<evidence type="ECO:0000256" key="2">
    <source>
        <dbReference type="ARBA" id="ARBA00020570"/>
    </source>
</evidence>
<dbReference type="PROSITE" id="PS51352">
    <property type="entry name" value="THIOREDOXIN_2"/>
    <property type="match status" value="1"/>
</dbReference>
<dbReference type="NCBIfam" id="TIGR01068">
    <property type="entry name" value="thioredoxin"/>
    <property type="match status" value="1"/>
</dbReference>
<feature type="disulfide bond" description="Redox-active" evidence="10">
    <location>
        <begin position="30"/>
        <end position="33"/>
    </location>
</feature>
<name>A0A172Q7S4_9STRE</name>
<gene>
    <name evidence="12" type="ORF">A0O21_05385</name>
</gene>
<dbReference type="PIRSF" id="PIRSF000077">
    <property type="entry name" value="Thioredoxin"/>
    <property type="match status" value="1"/>
</dbReference>
<organism evidence="12 13">
    <name type="scientific">Streptococcus pantholopis</name>
    <dbReference type="NCBI Taxonomy" id="1811193"/>
    <lineage>
        <taxon>Bacteria</taxon>
        <taxon>Bacillati</taxon>
        <taxon>Bacillota</taxon>
        <taxon>Bacilli</taxon>
        <taxon>Lactobacillales</taxon>
        <taxon>Streptococcaceae</taxon>
        <taxon>Streptococcus</taxon>
    </lineage>
</organism>
<keyword evidence="13" id="KW-1185">Reference proteome</keyword>
<dbReference type="GO" id="GO:0005829">
    <property type="term" value="C:cytosol"/>
    <property type="evidence" value="ECO:0007669"/>
    <property type="project" value="TreeGrafter"/>
</dbReference>
<evidence type="ECO:0000256" key="9">
    <source>
        <dbReference type="PIRSR" id="PIRSR000077-1"/>
    </source>
</evidence>
<dbReference type="GO" id="GO:0045454">
    <property type="term" value="P:cell redox homeostasis"/>
    <property type="evidence" value="ECO:0007669"/>
    <property type="project" value="TreeGrafter"/>
</dbReference>
<dbReference type="Gene3D" id="3.40.30.10">
    <property type="entry name" value="Glutaredoxin"/>
    <property type="match status" value="1"/>
</dbReference>
<dbReference type="EMBL" id="CP014699">
    <property type="protein sequence ID" value="AND79500.1"/>
    <property type="molecule type" value="Genomic_DNA"/>
</dbReference>
<keyword evidence="3" id="KW-0813">Transport</keyword>
<accession>A0A172Q7S4</accession>
<dbReference type="InterPro" id="IPR013766">
    <property type="entry name" value="Thioredoxin_domain"/>
</dbReference>
<feature type="site" description="Deprotonates C-terminal active site Cys" evidence="9">
    <location>
        <position position="24"/>
    </location>
</feature>
<dbReference type="GO" id="GO:0015035">
    <property type="term" value="F:protein-disulfide reductase activity"/>
    <property type="evidence" value="ECO:0007669"/>
    <property type="project" value="UniProtKB-UniRule"/>
</dbReference>
<sequence>MDMTKQLTTETFASEIKSGVTLVDFGASWCPPCRMLEPIVDELSEDFEGQASIAKVDVDESQEVAAKFGIRSIPTMILFKDGQVVDTAVGVQSKQLLADKISNQL</sequence>
<evidence type="ECO:0000313" key="12">
    <source>
        <dbReference type="EMBL" id="AND79500.1"/>
    </source>
</evidence>
<evidence type="ECO:0000256" key="10">
    <source>
        <dbReference type="PIRSR" id="PIRSR000077-4"/>
    </source>
</evidence>
<dbReference type="CDD" id="cd02947">
    <property type="entry name" value="TRX_family"/>
    <property type="match status" value="1"/>
</dbReference>
<evidence type="ECO:0000313" key="13">
    <source>
        <dbReference type="Proteomes" id="UP000077317"/>
    </source>
</evidence>
<keyword evidence="6 10" id="KW-0676">Redox-active center</keyword>
<dbReference type="KEGG" id="spat:A0O21_05385"/>
<protein>
    <recommendedName>
        <fullName evidence="2 7">Thioredoxin</fullName>
    </recommendedName>
</protein>
<reference evidence="13" key="2">
    <citation type="submission" date="2016-03" db="EMBL/GenBank/DDBJ databases">
        <title>Streptococcus antelopensis sp. nov., isolated from the feces of the Tibetan antelope (Pantholops hodgsonii) in Hoh Xil National Nature Reserve, Qinghai, China.</title>
        <authorList>
            <person name="Bai X."/>
        </authorList>
    </citation>
    <scope>NUCLEOTIDE SEQUENCE [LARGE SCALE GENOMIC DNA]</scope>
    <source>
        <strain evidence="13">TA 26</strain>
    </source>
</reference>
<feature type="site" description="Contributes to redox potential value" evidence="9">
    <location>
        <position position="32"/>
    </location>
</feature>
<dbReference type="SUPFAM" id="SSF52833">
    <property type="entry name" value="Thioredoxin-like"/>
    <property type="match status" value="1"/>
</dbReference>
<evidence type="ECO:0000256" key="5">
    <source>
        <dbReference type="ARBA" id="ARBA00023157"/>
    </source>
</evidence>
<evidence type="ECO:0000256" key="4">
    <source>
        <dbReference type="ARBA" id="ARBA00022982"/>
    </source>
</evidence>
<reference evidence="12 13" key="1">
    <citation type="journal article" date="2016" name="Int. J. Syst. Evol. Microbiol.">
        <title>Streptococcuspantholopis sp. nov., isolated from faeces of the Tibetan antelope (Pantholops hodgsonii).</title>
        <authorList>
            <person name="Bai X."/>
            <person name="Xiong Y."/>
            <person name="Lu S."/>
            <person name="Jin D."/>
            <person name="Lai X."/>
            <person name="Yang J."/>
            <person name="Niu L."/>
            <person name="Hu S."/>
            <person name="Meng X."/>
            <person name="Pu J."/>
            <person name="Ye C."/>
            <person name="Xu J."/>
        </authorList>
    </citation>
    <scope>NUCLEOTIDE SEQUENCE [LARGE SCALE GENOMIC DNA]</scope>
    <source>
        <strain evidence="12 13">TA 26</strain>
    </source>
</reference>
<feature type="active site" description="Nucleophile" evidence="9">
    <location>
        <position position="30"/>
    </location>
</feature>
<evidence type="ECO:0000256" key="6">
    <source>
        <dbReference type="ARBA" id="ARBA00023284"/>
    </source>
</evidence>
<dbReference type="FunFam" id="3.40.30.10:FF:000001">
    <property type="entry name" value="Thioredoxin"/>
    <property type="match status" value="1"/>
</dbReference>
<proteinExistence type="inferred from homology"/>
<dbReference type="AlphaFoldDB" id="A0A172Q7S4"/>
<dbReference type="STRING" id="1811193.A0O21_05385"/>
<evidence type="ECO:0000256" key="3">
    <source>
        <dbReference type="ARBA" id="ARBA00022448"/>
    </source>
</evidence>
<evidence type="ECO:0000259" key="11">
    <source>
        <dbReference type="PROSITE" id="PS51352"/>
    </source>
</evidence>
<feature type="domain" description="Thioredoxin" evidence="11">
    <location>
        <begin position="1"/>
        <end position="105"/>
    </location>
</feature>
<evidence type="ECO:0000256" key="7">
    <source>
        <dbReference type="NCBIfam" id="TIGR01068"/>
    </source>
</evidence>
<keyword evidence="5 10" id="KW-1015">Disulfide bond</keyword>